<dbReference type="HOGENOM" id="CLU_2449380_0_0_9"/>
<evidence type="ECO:0000313" key="1">
    <source>
        <dbReference type="EMBL" id="ENZ12479.1"/>
    </source>
</evidence>
<dbReference type="EMBL" id="AGYR01000039">
    <property type="protein sequence ID" value="ENZ12479.1"/>
    <property type="molecule type" value="Genomic_DNA"/>
</dbReference>
<organism evidence="1 2">
    <name type="scientific">[Clostridium] clostridioforme 90A8</name>
    <dbReference type="NCBI Taxonomy" id="999408"/>
    <lineage>
        <taxon>Bacteria</taxon>
        <taxon>Bacillati</taxon>
        <taxon>Bacillota</taxon>
        <taxon>Clostridia</taxon>
        <taxon>Lachnospirales</taxon>
        <taxon>Lachnospiraceae</taxon>
        <taxon>Enterocloster</taxon>
    </lineage>
</organism>
<name>A0A0E2H8Q4_9FIRM</name>
<dbReference type="RefSeq" id="WP_002593707.1">
    <property type="nucleotide sequence ID" value="NZ_KB850979.1"/>
</dbReference>
<dbReference type="AlphaFoldDB" id="A0A0E2H8Q4"/>
<reference evidence="1 2" key="1">
    <citation type="submission" date="2013-01" db="EMBL/GenBank/DDBJ databases">
        <title>The Genome Sequence of Clostridium clostridioforme 90A8.</title>
        <authorList>
            <consortium name="The Broad Institute Genome Sequencing Platform"/>
            <person name="Earl A."/>
            <person name="Ward D."/>
            <person name="Feldgarden M."/>
            <person name="Gevers D."/>
            <person name="Courvalin P."/>
            <person name="Lambert T."/>
            <person name="Walker B."/>
            <person name="Young S.K."/>
            <person name="Zeng Q."/>
            <person name="Gargeya S."/>
            <person name="Fitzgerald M."/>
            <person name="Haas B."/>
            <person name="Abouelleil A."/>
            <person name="Alvarado L."/>
            <person name="Arachchi H.M."/>
            <person name="Berlin A.M."/>
            <person name="Chapman S.B."/>
            <person name="Dewar J."/>
            <person name="Goldberg J."/>
            <person name="Griggs A."/>
            <person name="Gujja S."/>
            <person name="Hansen M."/>
            <person name="Howarth C."/>
            <person name="Imamovic A."/>
            <person name="Larimer J."/>
            <person name="McCowan C."/>
            <person name="Murphy C."/>
            <person name="Neiman D."/>
            <person name="Pearson M."/>
            <person name="Priest M."/>
            <person name="Roberts A."/>
            <person name="Saif S."/>
            <person name="Shea T."/>
            <person name="Sisk P."/>
            <person name="Sykes S."/>
            <person name="Wortman J."/>
            <person name="Nusbaum C."/>
            <person name="Birren B."/>
        </authorList>
    </citation>
    <scope>NUCLEOTIDE SEQUENCE [LARGE SCALE GENOMIC DNA]</scope>
    <source>
        <strain evidence="1 2">90A8</strain>
    </source>
</reference>
<sequence>MIRHETYSFDQCKVTFNKDIYSAILERREGKEEQYPTVLLDYRPIGEDRVDLRTIPCILEFKNEKAIDDLIRVLKHLKESWKEAGETNG</sequence>
<gene>
    <name evidence="1" type="ORF">HMPREF1090_03610</name>
</gene>
<proteinExistence type="predicted"/>
<evidence type="ECO:0000313" key="2">
    <source>
        <dbReference type="Proteomes" id="UP000013085"/>
    </source>
</evidence>
<dbReference type="PATRIC" id="fig|999408.3.peg.3875"/>
<dbReference type="Proteomes" id="UP000013085">
    <property type="component" value="Unassembled WGS sequence"/>
</dbReference>
<comment type="caution">
    <text evidence="1">The sequence shown here is derived from an EMBL/GenBank/DDBJ whole genome shotgun (WGS) entry which is preliminary data.</text>
</comment>
<protein>
    <submittedName>
        <fullName evidence="1">Uncharacterized protein</fullName>
    </submittedName>
</protein>
<accession>A0A0E2H8Q4</accession>